<comment type="caution">
    <text evidence="1">The sequence shown here is derived from an EMBL/GenBank/DDBJ whole genome shotgun (WGS) entry which is preliminary data.</text>
</comment>
<evidence type="ECO:0000313" key="2">
    <source>
        <dbReference type="Proteomes" id="UP001148299"/>
    </source>
</evidence>
<accession>A0A9W9RYB5</accession>
<protein>
    <submittedName>
        <fullName evidence="1">Uncharacterized protein</fullName>
    </submittedName>
</protein>
<keyword evidence="2" id="KW-1185">Reference proteome</keyword>
<gene>
    <name evidence="1" type="ORF">N7541_000059</name>
</gene>
<dbReference type="EMBL" id="JAPZBR010000001">
    <property type="protein sequence ID" value="KAJ5366118.1"/>
    <property type="molecule type" value="Genomic_DNA"/>
</dbReference>
<reference evidence="1" key="2">
    <citation type="journal article" date="2023" name="IMA Fungus">
        <title>Comparative genomic study of the Penicillium genus elucidates a diverse pangenome and 15 lateral gene transfer events.</title>
        <authorList>
            <person name="Petersen C."/>
            <person name="Sorensen T."/>
            <person name="Nielsen M.R."/>
            <person name="Sondergaard T.E."/>
            <person name="Sorensen J.L."/>
            <person name="Fitzpatrick D.A."/>
            <person name="Frisvad J.C."/>
            <person name="Nielsen K.L."/>
        </authorList>
    </citation>
    <scope>NUCLEOTIDE SEQUENCE</scope>
    <source>
        <strain evidence="1">IBT 35675</strain>
    </source>
</reference>
<evidence type="ECO:0000313" key="1">
    <source>
        <dbReference type="EMBL" id="KAJ5366118.1"/>
    </source>
</evidence>
<sequence length="82" mass="9459">MKHQEWVEWWLQTDYGSKGKVAWHSNHLSHVWEHFTQVAHSSDGSPKVMCKHCAAILEHPYAAKKDANGKDTRHGTYYVGAR</sequence>
<dbReference type="AlphaFoldDB" id="A0A9W9RYB5"/>
<name>A0A9W9RYB5_PENBR</name>
<proteinExistence type="predicted"/>
<dbReference type="Proteomes" id="UP001148299">
    <property type="component" value="Unassembled WGS sequence"/>
</dbReference>
<organism evidence="1 2">
    <name type="scientific">Penicillium brevicompactum</name>
    <dbReference type="NCBI Taxonomy" id="5074"/>
    <lineage>
        <taxon>Eukaryota</taxon>
        <taxon>Fungi</taxon>
        <taxon>Dikarya</taxon>
        <taxon>Ascomycota</taxon>
        <taxon>Pezizomycotina</taxon>
        <taxon>Eurotiomycetes</taxon>
        <taxon>Eurotiomycetidae</taxon>
        <taxon>Eurotiales</taxon>
        <taxon>Aspergillaceae</taxon>
        <taxon>Penicillium</taxon>
    </lineage>
</organism>
<reference evidence="1" key="1">
    <citation type="submission" date="2022-12" db="EMBL/GenBank/DDBJ databases">
        <authorList>
            <person name="Petersen C."/>
        </authorList>
    </citation>
    <scope>NUCLEOTIDE SEQUENCE</scope>
    <source>
        <strain evidence="1">IBT 35675</strain>
    </source>
</reference>